<dbReference type="STRING" id="1385512.N784_05300"/>
<dbReference type="AlphaFoldDB" id="A0A0A5G5D2"/>
<evidence type="ECO:0000256" key="1">
    <source>
        <dbReference type="ARBA" id="ARBA00006464"/>
    </source>
</evidence>
<dbReference type="RefSeq" id="WP_052127254.1">
    <property type="nucleotide sequence ID" value="NZ_AVPG01000014.1"/>
</dbReference>
<organism evidence="4 5">
    <name type="scientific">Pontibacillus litoralis JSM 072002</name>
    <dbReference type="NCBI Taxonomy" id="1385512"/>
    <lineage>
        <taxon>Bacteria</taxon>
        <taxon>Bacillati</taxon>
        <taxon>Bacillota</taxon>
        <taxon>Bacilli</taxon>
        <taxon>Bacillales</taxon>
        <taxon>Bacillaceae</taxon>
        <taxon>Pontibacillus</taxon>
    </lineage>
</organism>
<reference evidence="4 5" key="1">
    <citation type="submission" date="2013-08" db="EMBL/GenBank/DDBJ databases">
        <authorList>
            <person name="Huang J."/>
            <person name="Wang G."/>
        </authorList>
    </citation>
    <scope>NUCLEOTIDE SEQUENCE [LARGE SCALE GENOMIC DNA]</scope>
    <source>
        <strain evidence="4 5">JSM 072002</strain>
    </source>
</reference>
<protein>
    <recommendedName>
        <fullName evidence="3">Bacterial sugar transferase domain-containing protein</fullName>
    </recommendedName>
</protein>
<dbReference type="eggNOG" id="COG2148">
    <property type="taxonomic scope" value="Bacteria"/>
</dbReference>
<dbReference type="InterPro" id="IPR003362">
    <property type="entry name" value="Bact_transf"/>
</dbReference>
<gene>
    <name evidence="4" type="ORF">N784_05300</name>
</gene>
<dbReference type="GO" id="GO:0016780">
    <property type="term" value="F:phosphotransferase activity, for other substituted phosphate groups"/>
    <property type="evidence" value="ECO:0007669"/>
    <property type="project" value="TreeGrafter"/>
</dbReference>
<evidence type="ECO:0000259" key="3">
    <source>
        <dbReference type="Pfam" id="PF02397"/>
    </source>
</evidence>
<comment type="similarity">
    <text evidence="1">Belongs to the bacterial sugar transferase family.</text>
</comment>
<evidence type="ECO:0000256" key="2">
    <source>
        <dbReference type="SAM" id="Phobius"/>
    </source>
</evidence>
<keyword evidence="2" id="KW-0812">Transmembrane</keyword>
<proteinExistence type="inferred from homology"/>
<feature type="transmembrane region" description="Helical" evidence="2">
    <location>
        <begin position="12"/>
        <end position="33"/>
    </location>
</feature>
<dbReference type="Proteomes" id="UP000030401">
    <property type="component" value="Unassembled WGS sequence"/>
</dbReference>
<evidence type="ECO:0000313" key="4">
    <source>
        <dbReference type="EMBL" id="KGX86368.1"/>
    </source>
</evidence>
<evidence type="ECO:0000313" key="5">
    <source>
        <dbReference type="Proteomes" id="UP000030401"/>
    </source>
</evidence>
<name>A0A0A5G5D2_9BACI</name>
<dbReference type="PANTHER" id="PTHR30576:SF0">
    <property type="entry name" value="UNDECAPRENYL-PHOSPHATE N-ACETYLGALACTOSAMINYL 1-PHOSPHATE TRANSFERASE-RELATED"/>
    <property type="match status" value="1"/>
</dbReference>
<keyword evidence="2" id="KW-0472">Membrane</keyword>
<dbReference type="Pfam" id="PF02397">
    <property type="entry name" value="Bac_transf"/>
    <property type="match status" value="1"/>
</dbReference>
<comment type="caution">
    <text evidence="4">The sequence shown here is derived from an EMBL/GenBank/DDBJ whole genome shotgun (WGS) entry which is preliminary data.</text>
</comment>
<feature type="domain" description="Bacterial sugar transferase" evidence="3">
    <location>
        <begin position="7"/>
        <end position="198"/>
    </location>
</feature>
<dbReference type="OrthoDB" id="9808602at2"/>
<dbReference type="EMBL" id="AVPG01000014">
    <property type="protein sequence ID" value="KGX86368.1"/>
    <property type="molecule type" value="Genomic_DNA"/>
</dbReference>
<dbReference type="PANTHER" id="PTHR30576">
    <property type="entry name" value="COLANIC BIOSYNTHESIS UDP-GLUCOSE LIPID CARRIER TRANSFERASE"/>
    <property type="match status" value="1"/>
</dbReference>
<keyword evidence="5" id="KW-1185">Reference proteome</keyword>
<accession>A0A0A5G5D2</accession>
<sequence>MILKLVKRIIDIIGSIMSIILVLPLLIVTAIAVKIESKGPVLYKQERVGLNNELFTIFKFRSMYVNNVPDALSPDHDFDPRVTKVGRLIRKTSIDELPQLFNVLSGKMSLVGPRAITINAVNDRIAGYVREKNIEKAKVEDIYKVRHTVKPGITGLTQVNGRSNAGIIVATELDLKYAQGQCLKMDLEILFKTVLIVLTKKGTN</sequence>
<keyword evidence="2" id="KW-1133">Transmembrane helix</keyword>